<protein>
    <recommendedName>
        <fullName evidence="3">Tetratricopeptide repeat protein</fullName>
    </recommendedName>
</protein>
<reference evidence="2" key="1">
    <citation type="submission" date="2018-11" db="EMBL/GenBank/DDBJ databases">
        <title>Complete genome sequence of Paenibacillus sp. ML311-T8.</title>
        <authorList>
            <person name="Nam Y.-D."/>
            <person name="Kang J."/>
            <person name="Chung W.-H."/>
            <person name="Park Y.S."/>
        </authorList>
    </citation>
    <scope>NUCLEOTIDE SEQUENCE [LARGE SCALE GENOMIC DNA]</scope>
    <source>
        <strain evidence="2">ML311-T8</strain>
    </source>
</reference>
<evidence type="ECO:0008006" key="3">
    <source>
        <dbReference type="Google" id="ProtNLM"/>
    </source>
</evidence>
<dbReference type="OrthoDB" id="1905743at2"/>
<dbReference type="Proteomes" id="UP000426246">
    <property type="component" value="Chromosome"/>
</dbReference>
<gene>
    <name evidence="1" type="ORF">EHS13_18135</name>
</gene>
<dbReference type="AlphaFoldDB" id="A0A6B8RMS2"/>
<keyword evidence="2" id="KW-1185">Reference proteome</keyword>
<dbReference type="EMBL" id="CP034235">
    <property type="protein sequence ID" value="QGQ96658.1"/>
    <property type="molecule type" value="Genomic_DNA"/>
</dbReference>
<dbReference type="KEGG" id="ppsc:EHS13_18135"/>
<accession>A0A6B8RMS2</accession>
<dbReference type="RefSeq" id="WP_155701731.1">
    <property type="nucleotide sequence ID" value="NZ_CP034235.1"/>
</dbReference>
<organism evidence="1 2">
    <name type="scientific">Paenibacillus psychroresistens</name>
    <dbReference type="NCBI Taxonomy" id="1778678"/>
    <lineage>
        <taxon>Bacteria</taxon>
        <taxon>Bacillati</taxon>
        <taxon>Bacillota</taxon>
        <taxon>Bacilli</taxon>
        <taxon>Bacillales</taxon>
        <taxon>Paenibacillaceae</taxon>
        <taxon>Paenibacillus</taxon>
    </lineage>
</organism>
<name>A0A6B8RMS2_9BACL</name>
<evidence type="ECO:0000313" key="2">
    <source>
        <dbReference type="Proteomes" id="UP000426246"/>
    </source>
</evidence>
<sequence length="227" mass="26112">MFERDYIMRMLTSFTAVVARLMGLRKEMKHEQVFVVVNETLEKYYRLNSKMIQSLTDRNLLELLSSNGELDNEKAITVAYLLKAEGESYEALGSTDESYKRYLTALTLYTAAIQNDAVLEEIDILHEIDDLLIRLQSYQLPAPYLLQLFDYYNKIEQYDAAENKLFELVEAEPIIENAVTLDISLKGVKFYKKLLQLDDAELIAGGLPRSEVLDGLEQFKQKASITE</sequence>
<dbReference type="Pfam" id="PF20092">
    <property type="entry name" value="DUF6483"/>
    <property type="match status" value="1"/>
</dbReference>
<proteinExistence type="predicted"/>
<evidence type="ECO:0000313" key="1">
    <source>
        <dbReference type="EMBL" id="QGQ96658.1"/>
    </source>
</evidence>
<dbReference type="InterPro" id="IPR045507">
    <property type="entry name" value="DUF6483"/>
</dbReference>